<accession>A0A1W0X8H2</accession>
<protein>
    <recommendedName>
        <fullName evidence="4">3'-5' exonuclease domain-containing protein</fullName>
    </recommendedName>
</protein>
<dbReference type="AlphaFoldDB" id="A0A1W0X8H2"/>
<reference evidence="3" key="1">
    <citation type="submission" date="2017-01" db="EMBL/GenBank/DDBJ databases">
        <title>Comparative genomics of anhydrobiosis in the tardigrade Hypsibius dujardini.</title>
        <authorList>
            <person name="Yoshida Y."/>
            <person name="Koutsovoulos G."/>
            <person name="Laetsch D."/>
            <person name="Stevens L."/>
            <person name="Kumar S."/>
            <person name="Horikawa D."/>
            <person name="Ishino K."/>
            <person name="Komine S."/>
            <person name="Tomita M."/>
            <person name="Blaxter M."/>
            <person name="Arakawa K."/>
        </authorList>
    </citation>
    <scope>NUCLEOTIDE SEQUENCE [LARGE SCALE GENOMIC DNA]</scope>
    <source>
        <strain evidence="3">Z151</strain>
    </source>
</reference>
<keyword evidence="3" id="KW-1185">Reference proteome</keyword>
<evidence type="ECO:0000313" key="2">
    <source>
        <dbReference type="EMBL" id="OQV23835.1"/>
    </source>
</evidence>
<dbReference type="Proteomes" id="UP000192578">
    <property type="component" value="Unassembled WGS sequence"/>
</dbReference>
<dbReference type="Gene3D" id="3.30.420.10">
    <property type="entry name" value="Ribonuclease H-like superfamily/Ribonuclease H"/>
    <property type="match status" value="1"/>
</dbReference>
<dbReference type="EMBL" id="MTYJ01000009">
    <property type="protein sequence ID" value="OQV23835.1"/>
    <property type="molecule type" value="Genomic_DNA"/>
</dbReference>
<proteinExistence type="predicted"/>
<evidence type="ECO:0000256" key="1">
    <source>
        <dbReference type="SAM" id="MobiDB-lite"/>
    </source>
</evidence>
<sequence>MENGDSSESVGTQAEFSTDTRQRRDRLFLHPLHTVVSHPCTTKNQPTQRPFYLYDRRSHGILERIVKFISTQRAVGLAAVFDKKSEEVGLRNLSYLVVAIDAPSHMTYVFDCIAVDAAEVIQALRPILLHRDVMKVVRDVYAVLGYLYQRHYLEVVNVLDVDAVDKMLRPRERHVLADSDGKNREEKPSLEQLVQLYVDKKIAWPVRQAATEGKHFGWNDVVEGDRAEERAADAAMEGAFLLDILRAQQQVQLGNLTAKLGTDVRERLAAF</sequence>
<evidence type="ECO:0000313" key="3">
    <source>
        <dbReference type="Proteomes" id="UP000192578"/>
    </source>
</evidence>
<organism evidence="2 3">
    <name type="scientific">Hypsibius exemplaris</name>
    <name type="common">Freshwater tardigrade</name>
    <dbReference type="NCBI Taxonomy" id="2072580"/>
    <lineage>
        <taxon>Eukaryota</taxon>
        <taxon>Metazoa</taxon>
        <taxon>Ecdysozoa</taxon>
        <taxon>Tardigrada</taxon>
        <taxon>Eutardigrada</taxon>
        <taxon>Parachela</taxon>
        <taxon>Hypsibioidea</taxon>
        <taxon>Hypsibiidae</taxon>
        <taxon>Hypsibius</taxon>
    </lineage>
</organism>
<dbReference type="InterPro" id="IPR036397">
    <property type="entry name" value="RNaseH_sf"/>
</dbReference>
<feature type="compositionally biased region" description="Polar residues" evidence="1">
    <location>
        <begin position="1"/>
        <end position="17"/>
    </location>
</feature>
<name>A0A1W0X8H2_HYPEX</name>
<dbReference type="SUPFAM" id="SSF53098">
    <property type="entry name" value="Ribonuclease H-like"/>
    <property type="match status" value="1"/>
</dbReference>
<evidence type="ECO:0008006" key="4">
    <source>
        <dbReference type="Google" id="ProtNLM"/>
    </source>
</evidence>
<feature type="region of interest" description="Disordered" evidence="1">
    <location>
        <begin position="1"/>
        <end position="20"/>
    </location>
</feature>
<dbReference type="InterPro" id="IPR012337">
    <property type="entry name" value="RNaseH-like_sf"/>
</dbReference>
<comment type="caution">
    <text evidence="2">The sequence shown here is derived from an EMBL/GenBank/DDBJ whole genome shotgun (WGS) entry which is preliminary data.</text>
</comment>
<dbReference type="GO" id="GO:0003676">
    <property type="term" value="F:nucleic acid binding"/>
    <property type="evidence" value="ECO:0007669"/>
    <property type="project" value="InterPro"/>
</dbReference>
<gene>
    <name evidence="2" type="ORF">BV898_02185</name>
</gene>